<evidence type="ECO:0000313" key="3">
    <source>
        <dbReference type="Proteomes" id="UP000190648"/>
    </source>
</evidence>
<gene>
    <name evidence="2" type="ORF">AV530_003953</name>
</gene>
<comment type="caution">
    <text evidence="2">The sequence shown here is derived from an EMBL/GenBank/DDBJ whole genome shotgun (WGS) entry which is preliminary data.</text>
</comment>
<dbReference type="EMBL" id="LSYS01005899">
    <property type="protein sequence ID" value="OPJ76192.1"/>
    <property type="molecule type" value="Genomic_DNA"/>
</dbReference>
<feature type="compositionally biased region" description="Basic and acidic residues" evidence="1">
    <location>
        <begin position="51"/>
        <end position="60"/>
    </location>
</feature>
<reference evidence="2 3" key="1">
    <citation type="submission" date="2016-02" db="EMBL/GenBank/DDBJ databases">
        <title>Band-tailed pigeon sequencing and assembly.</title>
        <authorList>
            <person name="Soares A.E."/>
            <person name="Novak B.J."/>
            <person name="Rice E.S."/>
            <person name="O'Connell B."/>
            <person name="Chang D."/>
            <person name="Weber S."/>
            <person name="Shapiro B."/>
        </authorList>
    </citation>
    <scope>NUCLEOTIDE SEQUENCE [LARGE SCALE GENOMIC DNA]</scope>
    <source>
        <strain evidence="2">BTP2013</strain>
        <tissue evidence="2">Blood</tissue>
    </source>
</reference>
<dbReference type="Proteomes" id="UP000190648">
    <property type="component" value="Unassembled WGS sequence"/>
</dbReference>
<organism evidence="2 3">
    <name type="scientific">Patagioenas fasciata monilis</name>
    <dbReference type="NCBI Taxonomy" id="372326"/>
    <lineage>
        <taxon>Eukaryota</taxon>
        <taxon>Metazoa</taxon>
        <taxon>Chordata</taxon>
        <taxon>Craniata</taxon>
        <taxon>Vertebrata</taxon>
        <taxon>Euteleostomi</taxon>
        <taxon>Archelosauria</taxon>
        <taxon>Archosauria</taxon>
        <taxon>Dinosauria</taxon>
        <taxon>Saurischia</taxon>
        <taxon>Theropoda</taxon>
        <taxon>Coelurosauria</taxon>
        <taxon>Aves</taxon>
        <taxon>Neognathae</taxon>
        <taxon>Neoaves</taxon>
        <taxon>Columbimorphae</taxon>
        <taxon>Columbiformes</taxon>
        <taxon>Columbidae</taxon>
        <taxon>Patagioenas</taxon>
    </lineage>
</organism>
<proteinExistence type="predicted"/>
<dbReference type="AlphaFoldDB" id="A0A1V4JVG3"/>
<keyword evidence="3" id="KW-1185">Reference proteome</keyword>
<feature type="region of interest" description="Disordered" evidence="1">
    <location>
        <begin position="36"/>
        <end position="60"/>
    </location>
</feature>
<protein>
    <submittedName>
        <fullName evidence="2">Uncharacterized protein</fullName>
    </submittedName>
</protein>
<accession>A0A1V4JVG3</accession>
<name>A0A1V4JVG3_PATFA</name>
<evidence type="ECO:0000256" key="1">
    <source>
        <dbReference type="SAM" id="MobiDB-lite"/>
    </source>
</evidence>
<sequence>MSFTFFGRLRGAFPVYLHKTCQDKAAVLILPSDIREQEKEGKTNHTKKQRNLRDHGAQREDNNAMFSRGIHNSFKFLPTQSASRVKVLSTLLAVLCHIPTKLGRQ</sequence>
<evidence type="ECO:0000313" key="2">
    <source>
        <dbReference type="EMBL" id="OPJ76192.1"/>
    </source>
</evidence>